<reference evidence="1" key="1">
    <citation type="submission" date="2020-10" db="EMBL/GenBank/DDBJ databases">
        <authorList>
            <person name="Gilroy R."/>
        </authorList>
    </citation>
    <scope>NUCLEOTIDE SEQUENCE</scope>
    <source>
        <strain evidence="1">7293</strain>
    </source>
</reference>
<protein>
    <submittedName>
        <fullName evidence="1">ATP-binding protein</fullName>
    </submittedName>
</protein>
<accession>A0A9D9H646</accession>
<evidence type="ECO:0000313" key="1">
    <source>
        <dbReference type="EMBL" id="MBO8436567.1"/>
    </source>
</evidence>
<gene>
    <name evidence="1" type="ORF">IAA97_06270</name>
</gene>
<proteinExistence type="predicted"/>
<dbReference type="EMBL" id="JADIMT010000070">
    <property type="protein sequence ID" value="MBO8436567.1"/>
    <property type="molecule type" value="Genomic_DNA"/>
</dbReference>
<organism evidence="1 2">
    <name type="scientific">Candidatus Ornithospirochaeta stercoripullorum</name>
    <dbReference type="NCBI Taxonomy" id="2840899"/>
    <lineage>
        <taxon>Bacteria</taxon>
        <taxon>Pseudomonadati</taxon>
        <taxon>Spirochaetota</taxon>
        <taxon>Spirochaetia</taxon>
        <taxon>Spirochaetales</taxon>
        <taxon>Spirochaetaceae</taxon>
        <taxon>Spirochaetaceae incertae sedis</taxon>
        <taxon>Candidatus Ornithospirochaeta</taxon>
    </lineage>
</organism>
<dbReference type="Pfam" id="PF13589">
    <property type="entry name" value="HATPase_c_3"/>
    <property type="match status" value="1"/>
</dbReference>
<dbReference type="GO" id="GO:0005524">
    <property type="term" value="F:ATP binding"/>
    <property type="evidence" value="ECO:0007669"/>
    <property type="project" value="UniProtKB-KW"/>
</dbReference>
<dbReference type="Gene3D" id="3.30.565.10">
    <property type="entry name" value="Histidine kinase-like ATPase, C-terminal domain"/>
    <property type="match status" value="1"/>
</dbReference>
<comment type="caution">
    <text evidence="1">The sequence shown here is derived from an EMBL/GenBank/DDBJ whole genome shotgun (WGS) entry which is preliminary data.</text>
</comment>
<dbReference type="AlphaFoldDB" id="A0A9D9H646"/>
<dbReference type="SUPFAM" id="SSF55874">
    <property type="entry name" value="ATPase domain of HSP90 chaperone/DNA topoisomerase II/histidine kinase"/>
    <property type="match status" value="1"/>
</dbReference>
<sequence>MGYIPAEINVSNFIESYRNIGYSIETAISDIIDNSIAAKASEIQINMILHDEKTCSPRIMILDNGFGMDNEELIQAMHLACHSPLEKRNPEDLGRFGLGLKSASFSQCKLLTVISRKKGCITCAKAWDIDHVRNYGKLEIEDCPVSEYEDLLPYETGTVVIWDRIDRVNLSPKDSEQKNKEHWNLIRNKIYNHIAITYGAFKENISFFFNGNQIRLWDPFCLDKEETILLADEYIAIGNDRIRVRPYILPLGIDETEGSQRELGKTLNDMQGFYIYRNNRLILYGTWLGLPKLSNKEAYRLARIKIDIGNSMDELWQIDIKKENAVCPPSITDRLLSYANKARQESSNKFRKRGKTLQRKSNSQYEPSYLWTYGINKDKKPYFEINRKNPVIKGFIDTLDSKQHENFLFLLKCFENYLPIMSILEQETLSDEKYFTNEASDISDKEIKLLFTETINQEIKNGVNRNKALQKCLQTEPFSQYPHLFIDEYKEAFPS</sequence>
<name>A0A9D9H646_9SPIO</name>
<reference evidence="1" key="2">
    <citation type="journal article" date="2021" name="PeerJ">
        <title>Extensive microbial diversity within the chicken gut microbiome revealed by metagenomics and culture.</title>
        <authorList>
            <person name="Gilroy R."/>
            <person name="Ravi A."/>
            <person name="Getino M."/>
            <person name="Pursley I."/>
            <person name="Horton D.L."/>
            <person name="Alikhan N.F."/>
            <person name="Baker D."/>
            <person name="Gharbi K."/>
            <person name="Hall N."/>
            <person name="Watson M."/>
            <person name="Adriaenssens E.M."/>
            <person name="Foster-Nyarko E."/>
            <person name="Jarju S."/>
            <person name="Secka A."/>
            <person name="Antonio M."/>
            <person name="Oren A."/>
            <person name="Chaudhuri R.R."/>
            <person name="La Ragione R."/>
            <person name="Hildebrand F."/>
            <person name="Pallen M.J."/>
        </authorList>
    </citation>
    <scope>NUCLEOTIDE SEQUENCE</scope>
    <source>
        <strain evidence="1">7293</strain>
    </source>
</reference>
<dbReference type="Proteomes" id="UP000823615">
    <property type="component" value="Unassembled WGS sequence"/>
</dbReference>
<evidence type="ECO:0000313" key="2">
    <source>
        <dbReference type="Proteomes" id="UP000823615"/>
    </source>
</evidence>
<keyword evidence="1" id="KW-0067">ATP-binding</keyword>
<keyword evidence="1" id="KW-0547">Nucleotide-binding</keyword>
<dbReference type="InterPro" id="IPR036890">
    <property type="entry name" value="HATPase_C_sf"/>
</dbReference>